<dbReference type="Proteomes" id="UP000070501">
    <property type="component" value="Unassembled WGS sequence"/>
</dbReference>
<organism evidence="4 5">
    <name type="scientific">Microdochium bolleyi</name>
    <dbReference type="NCBI Taxonomy" id="196109"/>
    <lineage>
        <taxon>Eukaryota</taxon>
        <taxon>Fungi</taxon>
        <taxon>Dikarya</taxon>
        <taxon>Ascomycota</taxon>
        <taxon>Pezizomycotina</taxon>
        <taxon>Sordariomycetes</taxon>
        <taxon>Xylariomycetidae</taxon>
        <taxon>Xylariales</taxon>
        <taxon>Microdochiaceae</taxon>
        <taxon>Microdochium</taxon>
    </lineage>
</organism>
<dbReference type="OrthoDB" id="5371740at2759"/>
<dbReference type="Pfam" id="PF00106">
    <property type="entry name" value="adh_short"/>
    <property type="match status" value="1"/>
</dbReference>
<evidence type="ECO:0000256" key="3">
    <source>
        <dbReference type="ARBA" id="ARBA00023002"/>
    </source>
</evidence>
<dbReference type="PRINTS" id="PR00081">
    <property type="entry name" value="GDHRDH"/>
</dbReference>
<dbReference type="EMBL" id="KQ964247">
    <property type="protein sequence ID" value="KXJ93824.1"/>
    <property type="molecule type" value="Genomic_DNA"/>
</dbReference>
<evidence type="ECO:0000256" key="1">
    <source>
        <dbReference type="ARBA" id="ARBA00006484"/>
    </source>
</evidence>
<dbReference type="STRING" id="196109.A0A136J9G3"/>
<reference evidence="5" key="1">
    <citation type="submission" date="2016-02" db="EMBL/GenBank/DDBJ databases">
        <title>Draft genome sequence of Microdochium bolleyi, a fungal endophyte of beachgrass.</title>
        <authorList>
            <consortium name="DOE Joint Genome Institute"/>
            <person name="David A.S."/>
            <person name="May G."/>
            <person name="Haridas S."/>
            <person name="Lim J."/>
            <person name="Wang M."/>
            <person name="Labutti K."/>
            <person name="Lipzen A."/>
            <person name="Barry K."/>
            <person name="Grigoriev I.V."/>
        </authorList>
    </citation>
    <scope>NUCLEOTIDE SEQUENCE [LARGE SCALE GENOMIC DNA]</scope>
    <source>
        <strain evidence="5">J235TASD1</strain>
    </source>
</reference>
<evidence type="ECO:0008006" key="6">
    <source>
        <dbReference type="Google" id="ProtNLM"/>
    </source>
</evidence>
<dbReference type="Gene3D" id="3.40.50.720">
    <property type="entry name" value="NAD(P)-binding Rossmann-like Domain"/>
    <property type="match status" value="1"/>
</dbReference>
<proteinExistence type="inferred from homology"/>
<dbReference type="InterPro" id="IPR002347">
    <property type="entry name" value="SDR_fam"/>
</dbReference>
<gene>
    <name evidence="4" type="ORF">Micbo1qcDRAFT_158711</name>
</gene>
<comment type="similarity">
    <text evidence="1">Belongs to the short-chain dehydrogenases/reductases (SDR) family.</text>
</comment>
<keyword evidence="2" id="KW-0521">NADP</keyword>
<dbReference type="PROSITE" id="PS00061">
    <property type="entry name" value="ADH_SHORT"/>
    <property type="match status" value="1"/>
</dbReference>
<dbReference type="PANTHER" id="PTHR43180">
    <property type="entry name" value="3-OXOACYL-(ACYL-CARRIER-PROTEIN) REDUCTASE (AFU_ORTHOLOGUE AFUA_6G11210)"/>
    <property type="match status" value="1"/>
</dbReference>
<evidence type="ECO:0000313" key="4">
    <source>
        <dbReference type="EMBL" id="KXJ93824.1"/>
    </source>
</evidence>
<sequence length="367" mass="40151">MHNIESLVRQSRPVDLSLGYDTATVAGKTILITGGASGFGAGFARRWAALGANVMIGDISDADGEALIAELRRSTGSAHHHYFHCDVTDWASQVKFFKEAAECSPHGGIDVVVANAGVKDTDDHFDNPSRDLSQLDCKPPNLKCLDVNITGVAYTTHLALFWLPRSSGKDKLIMLLGSVASLMPLPPQIQYTTTKHAVLGLFRTLRGTAWQHNIRVNLLCPYFIKTPIVPPIGRVLLAGGGMGETSSVVEAATRFLSDESIVGRALVVGPKVRLKEDASTWEDEFEIVGVDDGSEGSSSQSKNSATNSTKEIWEVYAHDFEAVETFVYRFAKLLYAVEQIRGWAGWFTDVLEALTMKLRGRRRKQRA</sequence>
<name>A0A136J9G3_9PEZI</name>
<dbReference type="GO" id="GO:0016491">
    <property type="term" value="F:oxidoreductase activity"/>
    <property type="evidence" value="ECO:0007669"/>
    <property type="project" value="UniProtKB-KW"/>
</dbReference>
<keyword evidence="5" id="KW-1185">Reference proteome</keyword>
<evidence type="ECO:0000256" key="2">
    <source>
        <dbReference type="ARBA" id="ARBA00022857"/>
    </source>
</evidence>
<accession>A0A136J9G3</accession>
<dbReference type="PANTHER" id="PTHR43180:SF16">
    <property type="entry name" value="BACILYSIN BIOSYNTHESIS OXIDOREDUCTASE BACC"/>
    <property type="match status" value="1"/>
</dbReference>
<dbReference type="SUPFAM" id="SSF51735">
    <property type="entry name" value="NAD(P)-binding Rossmann-fold domains"/>
    <property type="match status" value="1"/>
</dbReference>
<evidence type="ECO:0000313" key="5">
    <source>
        <dbReference type="Proteomes" id="UP000070501"/>
    </source>
</evidence>
<dbReference type="InterPro" id="IPR036291">
    <property type="entry name" value="NAD(P)-bd_dom_sf"/>
</dbReference>
<keyword evidence="3" id="KW-0560">Oxidoreductase</keyword>
<dbReference type="AlphaFoldDB" id="A0A136J9G3"/>
<dbReference type="InterPro" id="IPR020904">
    <property type="entry name" value="Sc_DH/Rdtase_CS"/>
</dbReference>
<protein>
    <recommendedName>
        <fullName evidence="6">Short chain dehydrogenase/reductase</fullName>
    </recommendedName>
</protein>
<dbReference type="InParanoid" id="A0A136J9G3"/>